<keyword evidence="1" id="KW-0812">Transmembrane</keyword>
<dbReference type="GO" id="GO:0005743">
    <property type="term" value="C:mitochondrial inner membrane"/>
    <property type="evidence" value="ECO:0007669"/>
    <property type="project" value="TreeGrafter"/>
</dbReference>
<protein>
    <submittedName>
        <fullName evidence="4">Mitochondrial amidoxime reducing component 2-like</fullName>
    </submittedName>
</protein>
<dbReference type="GO" id="GO:0030151">
    <property type="term" value="F:molybdenum ion binding"/>
    <property type="evidence" value="ECO:0007669"/>
    <property type="project" value="InterPro"/>
</dbReference>
<dbReference type="GeneID" id="117357845"/>
<dbReference type="GO" id="GO:0008940">
    <property type="term" value="F:nitrate reductase activity"/>
    <property type="evidence" value="ECO:0007669"/>
    <property type="project" value="TreeGrafter"/>
</dbReference>
<evidence type="ECO:0000313" key="4">
    <source>
        <dbReference type="RefSeq" id="XP_033794902.1"/>
    </source>
</evidence>
<keyword evidence="3" id="KW-1185">Reference proteome</keyword>
<accession>A0A6P8Q544</accession>
<dbReference type="PANTHER" id="PTHR14237:SF19">
    <property type="entry name" value="MITOCHONDRIAL AMIDOXIME REDUCING COMPONENT 1"/>
    <property type="match status" value="1"/>
</dbReference>
<dbReference type="InterPro" id="IPR005302">
    <property type="entry name" value="MoCF_Sase_C"/>
</dbReference>
<evidence type="ECO:0000259" key="2">
    <source>
        <dbReference type="PROSITE" id="PS51340"/>
    </source>
</evidence>
<feature type="domain" description="MOSC" evidence="2">
    <location>
        <begin position="170"/>
        <end position="327"/>
    </location>
</feature>
<dbReference type="Pfam" id="PF03473">
    <property type="entry name" value="MOSC"/>
    <property type="match status" value="1"/>
</dbReference>
<dbReference type="OrthoDB" id="17255at2759"/>
<name>A0A6P8Q544_GEOSA</name>
<keyword evidence="1" id="KW-0472">Membrane</keyword>
<keyword evidence="1" id="KW-1133">Transmembrane helix</keyword>
<dbReference type="InterPro" id="IPR005303">
    <property type="entry name" value="MOCOS_middle"/>
</dbReference>
<dbReference type="InterPro" id="IPR011037">
    <property type="entry name" value="Pyrv_Knase-like_insert_dom_sf"/>
</dbReference>
<gene>
    <name evidence="4" type="primary">LOC117357845</name>
</gene>
<dbReference type="SUPFAM" id="SSF141673">
    <property type="entry name" value="MOSC N-terminal domain-like"/>
    <property type="match status" value="1"/>
</dbReference>
<organism evidence="3 4">
    <name type="scientific">Geotrypetes seraphini</name>
    <name type="common">Gaboon caecilian</name>
    <name type="synonym">Caecilia seraphini</name>
    <dbReference type="NCBI Taxonomy" id="260995"/>
    <lineage>
        <taxon>Eukaryota</taxon>
        <taxon>Metazoa</taxon>
        <taxon>Chordata</taxon>
        <taxon>Craniata</taxon>
        <taxon>Vertebrata</taxon>
        <taxon>Euteleostomi</taxon>
        <taxon>Amphibia</taxon>
        <taxon>Gymnophiona</taxon>
        <taxon>Geotrypetes</taxon>
    </lineage>
</organism>
<dbReference type="InParanoid" id="A0A6P8Q544"/>
<dbReference type="Proteomes" id="UP000515159">
    <property type="component" value="Chromosome 3"/>
</dbReference>
<dbReference type="PANTHER" id="PTHR14237">
    <property type="entry name" value="MOLYBDOPTERIN COFACTOR SULFURASE MOSC"/>
    <property type="match status" value="1"/>
</dbReference>
<dbReference type="GO" id="GO:0042126">
    <property type="term" value="P:nitrate metabolic process"/>
    <property type="evidence" value="ECO:0007669"/>
    <property type="project" value="TreeGrafter"/>
</dbReference>
<dbReference type="GO" id="GO:0030170">
    <property type="term" value="F:pyridoxal phosphate binding"/>
    <property type="evidence" value="ECO:0007669"/>
    <property type="project" value="InterPro"/>
</dbReference>
<evidence type="ECO:0000256" key="1">
    <source>
        <dbReference type="SAM" id="Phobius"/>
    </source>
</evidence>
<dbReference type="FunCoup" id="A0A6P8Q544">
    <property type="interactions" value="1133"/>
</dbReference>
<reference evidence="4" key="1">
    <citation type="submission" date="2025-08" db="UniProtKB">
        <authorList>
            <consortium name="RefSeq"/>
        </authorList>
    </citation>
    <scope>IDENTIFICATION</scope>
</reference>
<evidence type="ECO:0000313" key="3">
    <source>
        <dbReference type="Proteomes" id="UP000515159"/>
    </source>
</evidence>
<proteinExistence type="predicted"/>
<dbReference type="AlphaFoldDB" id="A0A6P8Q544"/>
<dbReference type="RefSeq" id="XP_033794902.1">
    <property type="nucleotide sequence ID" value="XM_033939011.1"/>
</dbReference>
<sequence>MSGSWGALGQSRAAWLCAAGLAAGLGAAVWLGRRGSARRRGRLLHVGTVSQLFLYPVKSCRGLALTEALCTERGLRSGGLRDRHWMVIKEDGHLVSARQEPRLVLISVRGEGSNLIFSATDMKELYLPLKAAKTNPIRNCRVFGHDVQGRDCGNEAANWITTALKSSEPYRLVHFEDQLKMRKCKEEFPEFASDDQVAYPDLSPILLLSEASLEDLNTKMEKKVKIQNFRPNIVVTGCGAFEEDTWDEILIGTLEMKRGLPCARCILTTVDPDTGIISRKDPLDTLKSYRLCDPSEKHLYKEAPLFGQLFGILKPGTLKVGDPVYKIVY</sequence>
<dbReference type="SUPFAM" id="SSF50800">
    <property type="entry name" value="PK beta-barrel domain-like"/>
    <property type="match status" value="1"/>
</dbReference>
<feature type="transmembrane region" description="Helical" evidence="1">
    <location>
        <begin position="12"/>
        <end position="32"/>
    </location>
</feature>
<dbReference type="PROSITE" id="PS51340">
    <property type="entry name" value="MOSC"/>
    <property type="match status" value="1"/>
</dbReference>
<dbReference type="KEGG" id="gsh:117357845"/>
<dbReference type="Pfam" id="PF03476">
    <property type="entry name" value="MOSC_N"/>
    <property type="match status" value="1"/>
</dbReference>
<dbReference type="GO" id="GO:0043546">
    <property type="term" value="F:molybdopterin cofactor binding"/>
    <property type="evidence" value="ECO:0007669"/>
    <property type="project" value="TreeGrafter"/>
</dbReference>